<organism evidence="1">
    <name type="scientific">marine sediment metagenome</name>
    <dbReference type="NCBI Taxonomy" id="412755"/>
    <lineage>
        <taxon>unclassified sequences</taxon>
        <taxon>metagenomes</taxon>
        <taxon>ecological metagenomes</taxon>
    </lineage>
</organism>
<reference evidence="1" key="1">
    <citation type="journal article" date="2015" name="Nature">
        <title>Complex archaea that bridge the gap between prokaryotes and eukaryotes.</title>
        <authorList>
            <person name="Spang A."/>
            <person name="Saw J.H."/>
            <person name="Jorgensen S.L."/>
            <person name="Zaremba-Niedzwiedzka K."/>
            <person name="Martijn J."/>
            <person name="Lind A.E."/>
            <person name="van Eijk R."/>
            <person name="Schleper C."/>
            <person name="Guy L."/>
            <person name="Ettema T.J."/>
        </authorList>
    </citation>
    <scope>NUCLEOTIDE SEQUENCE</scope>
</reference>
<protein>
    <recommendedName>
        <fullName evidence="2">Signal peptide-containing protein</fullName>
    </recommendedName>
</protein>
<dbReference type="EMBL" id="LAZR01009878">
    <property type="protein sequence ID" value="KKM70099.1"/>
    <property type="molecule type" value="Genomic_DNA"/>
</dbReference>
<evidence type="ECO:0008006" key="2">
    <source>
        <dbReference type="Google" id="ProtNLM"/>
    </source>
</evidence>
<proteinExistence type="predicted"/>
<name>A0A0F9JJQ9_9ZZZZ</name>
<sequence>MRFLVVSLFILLSTGCVITKQPAEPLAMPLKPTLKSQTYQLEYTTEHSSPKVKSVQLPAHKVVRNQTVKIITDKASVTDKLLSQISQALNDKQLKVTTKNNSDYTLTIQQLDLTFTDDTKYAIKQPENPFTLYSNVAQQYPTQQCAAMFAQVSMRLTHKSSGDVVWFAKSSIDSASFHREPLIYNFTEEQKITNELEVVAFVHQQNTDEARIERLGKDIQIPQYKTLSKLSSLTKLSGPCNRTEVSALTPMMQFYLSSILIDKIKVQ</sequence>
<dbReference type="AlphaFoldDB" id="A0A0F9JJQ9"/>
<comment type="caution">
    <text evidence="1">The sequence shown here is derived from an EMBL/GenBank/DDBJ whole genome shotgun (WGS) entry which is preliminary data.</text>
</comment>
<dbReference type="PROSITE" id="PS51257">
    <property type="entry name" value="PROKAR_LIPOPROTEIN"/>
    <property type="match status" value="1"/>
</dbReference>
<gene>
    <name evidence="1" type="ORF">LCGC14_1444090</name>
</gene>
<accession>A0A0F9JJQ9</accession>
<evidence type="ECO:0000313" key="1">
    <source>
        <dbReference type="EMBL" id="KKM70099.1"/>
    </source>
</evidence>